<sequence>VKPKVLLVILIVLLIDAAVLWWWRGSQLEHSQDGVIRAAATQYDMDPALVKAVVWRESRFNHKARGTAGELGLMQIREAAASEWATAENLTDFHHSHLLNAKSNVLAGTWYLKKLMGRYQHTDDPVAYALADYNAGRSHVLEWNNGEAKTNSALFIEKIDYPTTKTYVQMVKLRQEKYRNFK</sequence>
<proteinExistence type="predicted"/>
<reference evidence="3" key="1">
    <citation type="submission" date="2018-05" db="EMBL/GenBank/DDBJ databases">
        <authorList>
            <person name="Lanie J.A."/>
            <person name="Ng W.-L."/>
            <person name="Kazmierczak K.M."/>
            <person name="Andrzejewski T.M."/>
            <person name="Davidsen T.M."/>
            <person name="Wayne K.J."/>
            <person name="Tettelin H."/>
            <person name="Glass J.I."/>
            <person name="Rusch D."/>
            <person name="Podicherti R."/>
            <person name="Tsui H.-C.T."/>
            <person name="Winkler M.E."/>
        </authorList>
    </citation>
    <scope>NUCLEOTIDE SEQUENCE</scope>
</reference>
<dbReference type="PANTHER" id="PTHR37423">
    <property type="entry name" value="SOLUBLE LYTIC MUREIN TRANSGLYCOSYLASE-RELATED"/>
    <property type="match status" value="1"/>
</dbReference>
<dbReference type="AlphaFoldDB" id="A0A382BJK1"/>
<gene>
    <name evidence="3" type="ORF">METZ01_LOCUS166852</name>
</gene>
<feature type="transmembrane region" description="Helical" evidence="1">
    <location>
        <begin position="6"/>
        <end position="23"/>
    </location>
</feature>
<evidence type="ECO:0000256" key="1">
    <source>
        <dbReference type="SAM" id="Phobius"/>
    </source>
</evidence>
<name>A0A382BJK1_9ZZZZ</name>
<protein>
    <recommendedName>
        <fullName evidence="2">Transglycosylase SLT domain-containing protein</fullName>
    </recommendedName>
</protein>
<dbReference type="Pfam" id="PF01464">
    <property type="entry name" value="SLT"/>
    <property type="match status" value="1"/>
</dbReference>
<feature type="non-terminal residue" evidence="3">
    <location>
        <position position="1"/>
    </location>
</feature>
<accession>A0A382BJK1</accession>
<keyword evidence="1" id="KW-0812">Transmembrane</keyword>
<evidence type="ECO:0000313" key="3">
    <source>
        <dbReference type="EMBL" id="SVB13998.1"/>
    </source>
</evidence>
<keyword evidence="1" id="KW-0472">Membrane</keyword>
<feature type="domain" description="Transglycosylase SLT" evidence="2">
    <location>
        <begin position="35"/>
        <end position="152"/>
    </location>
</feature>
<dbReference type="SUPFAM" id="SSF53955">
    <property type="entry name" value="Lysozyme-like"/>
    <property type="match status" value="1"/>
</dbReference>
<dbReference type="Gene3D" id="1.10.530.10">
    <property type="match status" value="1"/>
</dbReference>
<evidence type="ECO:0000259" key="2">
    <source>
        <dbReference type="Pfam" id="PF01464"/>
    </source>
</evidence>
<dbReference type="InterPro" id="IPR008258">
    <property type="entry name" value="Transglycosylase_SLT_dom_1"/>
</dbReference>
<dbReference type="EMBL" id="UINC01030122">
    <property type="protein sequence ID" value="SVB13998.1"/>
    <property type="molecule type" value="Genomic_DNA"/>
</dbReference>
<dbReference type="InterPro" id="IPR023346">
    <property type="entry name" value="Lysozyme-like_dom_sf"/>
</dbReference>
<keyword evidence="1" id="KW-1133">Transmembrane helix</keyword>
<dbReference type="PANTHER" id="PTHR37423:SF2">
    <property type="entry name" value="MEMBRANE-BOUND LYTIC MUREIN TRANSGLYCOSYLASE C"/>
    <property type="match status" value="1"/>
</dbReference>
<organism evidence="3">
    <name type="scientific">marine metagenome</name>
    <dbReference type="NCBI Taxonomy" id="408172"/>
    <lineage>
        <taxon>unclassified sequences</taxon>
        <taxon>metagenomes</taxon>
        <taxon>ecological metagenomes</taxon>
    </lineage>
</organism>
<dbReference type="CDD" id="cd16896">
    <property type="entry name" value="LT_Slt70-like"/>
    <property type="match status" value="1"/>
</dbReference>